<feature type="non-terminal residue" evidence="1">
    <location>
        <position position="1"/>
    </location>
</feature>
<proteinExistence type="predicted"/>
<evidence type="ECO:0000313" key="2">
    <source>
        <dbReference type="Proteomes" id="UP000008983"/>
    </source>
</evidence>
<dbReference type="RefSeq" id="XP_004031300.1">
    <property type="nucleotide sequence ID" value="XM_004031252.1"/>
</dbReference>
<name>G0QXJ8_ICHMU</name>
<dbReference type="AlphaFoldDB" id="G0QXJ8"/>
<dbReference type="InParanoid" id="G0QXJ8"/>
<protein>
    <submittedName>
        <fullName evidence="1">Uncharacterized protein</fullName>
    </submittedName>
</protein>
<keyword evidence="2" id="KW-1185">Reference proteome</keyword>
<organism evidence="1 2">
    <name type="scientific">Ichthyophthirius multifiliis</name>
    <name type="common">White spot disease agent</name>
    <name type="synonym">Ich</name>
    <dbReference type="NCBI Taxonomy" id="5932"/>
    <lineage>
        <taxon>Eukaryota</taxon>
        <taxon>Sar</taxon>
        <taxon>Alveolata</taxon>
        <taxon>Ciliophora</taxon>
        <taxon>Intramacronucleata</taxon>
        <taxon>Oligohymenophorea</taxon>
        <taxon>Hymenostomatida</taxon>
        <taxon>Ophryoglenina</taxon>
        <taxon>Ichthyophthirius</taxon>
    </lineage>
</organism>
<accession>G0QXJ8</accession>
<sequence length="402" mass="45882">LTKKYKQPTVPKNNKISKIGTAIAHLATYLLPVIIPHYSSKSLTIQFSKILLNFSQSQTVFYSPQIFQQIPLYMIITKYLCVLVSCLNSKIIFEANFGKSVSQLFYFTPFSLYKIRHSQLVKLSPYQTIYNVESCALSIYHFFPEILLILFSKQAINSQKKGVTVTLLYYLVLKSNKWLTVFINNSKSQQNQGLQAVVFLPLNTSAIIVSITQAAYSILLANSLGILNYLSLDNYSNVLLYNSVTFNQSLSFLFALIQYLVLGHPLSNPLNYLFLKLSIVCIGKTYQPQDNENSSQIQTYLGKNGGSKIDKSFKFQGIFVPQFKGYNPDNYEFTEIKVLFTSVEKIYIKLPSKRSGKNYKSSIYFFLNAYPSQQCYRIPQEDNSSCYQIFESKLSNIGQRAP</sequence>
<reference evidence="1 2" key="1">
    <citation type="submission" date="2011-07" db="EMBL/GenBank/DDBJ databases">
        <authorList>
            <person name="Coyne R."/>
            <person name="Brami D."/>
            <person name="Johnson J."/>
            <person name="Hostetler J."/>
            <person name="Hannick L."/>
            <person name="Clark T."/>
            <person name="Cassidy-Hanley D."/>
            <person name="Inman J."/>
        </authorList>
    </citation>
    <scope>NUCLEOTIDE SEQUENCE [LARGE SCALE GENOMIC DNA]</scope>
    <source>
        <strain evidence="1 2">G5</strain>
    </source>
</reference>
<dbReference type="Proteomes" id="UP000008983">
    <property type="component" value="Unassembled WGS sequence"/>
</dbReference>
<evidence type="ECO:0000313" key="1">
    <source>
        <dbReference type="EMBL" id="EGR30064.1"/>
    </source>
</evidence>
<gene>
    <name evidence="1" type="ORF">IMG5_143360</name>
</gene>
<dbReference type="EMBL" id="GL984077">
    <property type="protein sequence ID" value="EGR30064.1"/>
    <property type="molecule type" value="Genomic_DNA"/>
</dbReference>
<dbReference type="GeneID" id="14906176"/>